<organism evidence="4 5">
    <name type="scientific">Cylicocyclus nassatus</name>
    <name type="common">Nematode worm</name>
    <dbReference type="NCBI Taxonomy" id="53992"/>
    <lineage>
        <taxon>Eukaryota</taxon>
        <taxon>Metazoa</taxon>
        <taxon>Ecdysozoa</taxon>
        <taxon>Nematoda</taxon>
        <taxon>Chromadorea</taxon>
        <taxon>Rhabditida</taxon>
        <taxon>Rhabditina</taxon>
        <taxon>Rhabditomorpha</taxon>
        <taxon>Strongyloidea</taxon>
        <taxon>Strongylidae</taxon>
        <taxon>Cylicocyclus</taxon>
    </lineage>
</organism>
<evidence type="ECO:0000256" key="3">
    <source>
        <dbReference type="SAM" id="Phobius"/>
    </source>
</evidence>
<dbReference type="PANTHER" id="PTHR23208">
    <property type="entry name" value="LYSOZYME PROTEIN"/>
    <property type="match status" value="1"/>
</dbReference>
<evidence type="ECO:0000256" key="2">
    <source>
        <dbReference type="ARBA" id="ARBA00022729"/>
    </source>
</evidence>
<dbReference type="GO" id="GO:0003796">
    <property type="term" value="F:lysozyme activity"/>
    <property type="evidence" value="ECO:0007669"/>
    <property type="project" value="InterPro"/>
</dbReference>
<name>A0AA36MFI2_CYLNA</name>
<dbReference type="AlphaFoldDB" id="A0AA36MFI2"/>
<evidence type="ECO:0008006" key="6">
    <source>
        <dbReference type="Google" id="ProtNLM"/>
    </source>
</evidence>
<dbReference type="InterPro" id="IPR051595">
    <property type="entry name" value="GH25_Enzymes"/>
</dbReference>
<dbReference type="Proteomes" id="UP001176961">
    <property type="component" value="Unassembled WGS sequence"/>
</dbReference>
<protein>
    <recommendedName>
        <fullName evidence="6">Lysozyme</fullName>
    </recommendedName>
</protein>
<evidence type="ECO:0000313" key="4">
    <source>
        <dbReference type="EMBL" id="CAJ0608360.1"/>
    </source>
</evidence>
<keyword evidence="3" id="KW-0472">Membrane</keyword>
<keyword evidence="2" id="KW-0732">Signal</keyword>
<dbReference type="InterPro" id="IPR002053">
    <property type="entry name" value="Glyco_hydro_25"/>
</dbReference>
<accession>A0AA36MFI2</accession>
<comment type="similarity">
    <text evidence="1">Belongs to the glycosyl hydrolase 25 family.</text>
</comment>
<keyword evidence="3" id="KW-1133">Transmembrane helix</keyword>
<dbReference type="CDD" id="cd06416">
    <property type="entry name" value="GH25_Lys1-like"/>
    <property type="match status" value="1"/>
</dbReference>
<dbReference type="Gene3D" id="3.20.20.80">
    <property type="entry name" value="Glycosidases"/>
    <property type="match status" value="1"/>
</dbReference>
<dbReference type="GO" id="GO:0045087">
    <property type="term" value="P:innate immune response"/>
    <property type="evidence" value="ECO:0007669"/>
    <property type="project" value="TreeGrafter"/>
</dbReference>
<dbReference type="PANTHER" id="PTHR23208:SF36">
    <property type="entry name" value="LYSOZYME-RELATED"/>
    <property type="match status" value="1"/>
</dbReference>
<dbReference type="EMBL" id="CATQJL010000316">
    <property type="protein sequence ID" value="CAJ0608360.1"/>
    <property type="molecule type" value="Genomic_DNA"/>
</dbReference>
<dbReference type="GO" id="GO:0007165">
    <property type="term" value="P:signal transduction"/>
    <property type="evidence" value="ECO:0007669"/>
    <property type="project" value="TreeGrafter"/>
</dbReference>
<dbReference type="InterPro" id="IPR017853">
    <property type="entry name" value="GH"/>
</dbReference>
<dbReference type="PROSITE" id="PS51904">
    <property type="entry name" value="GLYCOSYL_HYDROL_F25_2"/>
    <property type="match status" value="1"/>
</dbReference>
<feature type="transmembrane region" description="Helical" evidence="3">
    <location>
        <begin position="38"/>
        <end position="59"/>
    </location>
</feature>
<reference evidence="4" key="1">
    <citation type="submission" date="2023-07" db="EMBL/GenBank/DDBJ databases">
        <authorList>
            <consortium name="CYATHOMIX"/>
        </authorList>
    </citation>
    <scope>NUCLEOTIDE SEQUENCE</scope>
    <source>
        <strain evidence="4">N/A</strain>
    </source>
</reference>
<evidence type="ECO:0000313" key="5">
    <source>
        <dbReference type="Proteomes" id="UP001176961"/>
    </source>
</evidence>
<comment type="caution">
    <text evidence="4">The sequence shown here is derived from an EMBL/GenBank/DDBJ whole genome shotgun (WGS) entry which is preliminary data.</text>
</comment>
<gene>
    <name evidence="4" type="ORF">CYNAS_LOCUS20343</name>
</gene>
<keyword evidence="3" id="KW-0812">Transmembrane</keyword>
<keyword evidence="5" id="KW-1185">Reference proteome</keyword>
<dbReference type="GO" id="GO:0016998">
    <property type="term" value="P:cell wall macromolecule catabolic process"/>
    <property type="evidence" value="ECO:0007669"/>
    <property type="project" value="InterPro"/>
</dbReference>
<evidence type="ECO:0000256" key="1">
    <source>
        <dbReference type="ARBA" id="ARBA00010646"/>
    </source>
</evidence>
<dbReference type="GO" id="GO:0009253">
    <property type="term" value="P:peptidoglycan catabolic process"/>
    <property type="evidence" value="ECO:0007669"/>
    <property type="project" value="InterPro"/>
</dbReference>
<dbReference type="SUPFAM" id="SSF51445">
    <property type="entry name" value="(Trans)glycosidases"/>
    <property type="match status" value="1"/>
</dbReference>
<proteinExistence type="inferred from homology"/>
<sequence length="321" mass="35191">MIDATGDKCADCHSLWPMDRMIELTAAAENEENQQKHFACFLFFPVLAMSIILVLPALFGVCFAKSVNTKPIVTSSSTYAYAVDLDKPVPKAAFTCMKNKGISTAIIRAYGPSNGGNLDENAVNNIRNADQAGLGTEVFMTPVPQSKSNKTGSQQFRELFEGLKAGNITIRAMWLQVVSPKDWGSKVDNNIYLLNDIISMAKYYGVRVGIYSSAYDWKQITKNAIVENAMLWYWKVNGGGAKGETPANFNDFVPFGKFTKATMKQYGQTEELCGVTLNKDVYEVKKAKLLKLTDLKGKKDDELIAGRIGSDLFGAVAVPAA</sequence>